<dbReference type="Pfam" id="PF00069">
    <property type="entry name" value="Pkinase"/>
    <property type="match status" value="1"/>
</dbReference>
<dbReference type="EC" id="2.7.11.1" evidence="1"/>
<evidence type="ECO:0000256" key="4">
    <source>
        <dbReference type="ARBA" id="ARBA00022741"/>
    </source>
</evidence>
<comment type="catalytic activity">
    <reaction evidence="7">
        <text>L-threonyl-[protein] + ATP = O-phospho-L-threonyl-[protein] + ADP + H(+)</text>
        <dbReference type="Rhea" id="RHEA:46608"/>
        <dbReference type="Rhea" id="RHEA-COMP:11060"/>
        <dbReference type="Rhea" id="RHEA-COMP:11605"/>
        <dbReference type="ChEBI" id="CHEBI:15378"/>
        <dbReference type="ChEBI" id="CHEBI:30013"/>
        <dbReference type="ChEBI" id="CHEBI:30616"/>
        <dbReference type="ChEBI" id="CHEBI:61977"/>
        <dbReference type="ChEBI" id="CHEBI:456216"/>
        <dbReference type="EC" id="2.7.11.1"/>
    </reaction>
</comment>
<dbReference type="Proteomes" id="UP000305067">
    <property type="component" value="Unassembled WGS sequence"/>
</dbReference>
<keyword evidence="6 9" id="KW-0067">ATP-binding</keyword>
<dbReference type="PANTHER" id="PTHR43895:SF32">
    <property type="entry name" value="SERINE_THREONINE-PROTEIN KINASE CHK1"/>
    <property type="match status" value="1"/>
</dbReference>
<dbReference type="InterPro" id="IPR008271">
    <property type="entry name" value="Ser/Thr_kinase_AS"/>
</dbReference>
<keyword evidence="4 9" id="KW-0547">Nucleotide-binding</keyword>
<evidence type="ECO:0000256" key="7">
    <source>
        <dbReference type="ARBA" id="ARBA00047899"/>
    </source>
</evidence>
<evidence type="ECO:0000256" key="9">
    <source>
        <dbReference type="PROSITE-ProRule" id="PRU10141"/>
    </source>
</evidence>
<dbReference type="InterPro" id="IPR017441">
    <property type="entry name" value="Protein_kinase_ATP_BS"/>
</dbReference>
<comment type="catalytic activity">
    <reaction evidence="8">
        <text>L-seryl-[protein] + ATP = O-phospho-L-seryl-[protein] + ADP + H(+)</text>
        <dbReference type="Rhea" id="RHEA:17989"/>
        <dbReference type="Rhea" id="RHEA-COMP:9863"/>
        <dbReference type="Rhea" id="RHEA-COMP:11604"/>
        <dbReference type="ChEBI" id="CHEBI:15378"/>
        <dbReference type="ChEBI" id="CHEBI:29999"/>
        <dbReference type="ChEBI" id="CHEBI:30616"/>
        <dbReference type="ChEBI" id="CHEBI:83421"/>
        <dbReference type="ChEBI" id="CHEBI:456216"/>
        <dbReference type="EC" id="2.7.11.1"/>
    </reaction>
</comment>
<keyword evidence="13" id="KW-1185">Reference proteome</keyword>
<dbReference type="PROSITE" id="PS00107">
    <property type="entry name" value="PROTEIN_KINASE_ATP"/>
    <property type="match status" value="1"/>
</dbReference>
<dbReference type="GO" id="GO:0004674">
    <property type="term" value="F:protein serine/threonine kinase activity"/>
    <property type="evidence" value="ECO:0007669"/>
    <property type="project" value="UniProtKB-KW"/>
</dbReference>
<evidence type="ECO:0000256" key="6">
    <source>
        <dbReference type="ARBA" id="ARBA00022840"/>
    </source>
</evidence>
<feature type="domain" description="Protein kinase" evidence="11">
    <location>
        <begin position="20"/>
        <end position="282"/>
    </location>
</feature>
<evidence type="ECO:0000313" key="12">
    <source>
        <dbReference type="EMBL" id="TFK98638.1"/>
    </source>
</evidence>
<dbReference type="STRING" id="1884261.A0A5C3QER1"/>
<evidence type="ECO:0000256" key="5">
    <source>
        <dbReference type="ARBA" id="ARBA00022777"/>
    </source>
</evidence>
<keyword evidence="5 12" id="KW-0418">Kinase</keyword>
<name>A0A5C3QER1_9AGAR</name>
<dbReference type="EMBL" id="ML178838">
    <property type="protein sequence ID" value="TFK98638.1"/>
    <property type="molecule type" value="Genomic_DNA"/>
</dbReference>
<organism evidence="12 13">
    <name type="scientific">Pterulicium gracile</name>
    <dbReference type="NCBI Taxonomy" id="1884261"/>
    <lineage>
        <taxon>Eukaryota</taxon>
        <taxon>Fungi</taxon>
        <taxon>Dikarya</taxon>
        <taxon>Basidiomycota</taxon>
        <taxon>Agaricomycotina</taxon>
        <taxon>Agaricomycetes</taxon>
        <taxon>Agaricomycetidae</taxon>
        <taxon>Agaricales</taxon>
        <taxon>Pleurotineae</taxon>
        <taxon>Pterulaceae</taxon>
        <taxon>Pterulicium</taxon>
    </lineage>
</organism>
<proteinExistence type="inferred from homology"/>
<protein>
    <recommendedName>
        <fullName evidence="1">non-specific serine/threonine protein kinase</fullName>
        <ecNumber evidence="1">2.7.11.1</ecNumber>
    </recommendedName>
</protein>
<keyword evidence="3" id="KW-0808">Transferase</keyword>
<dbReference type="Gene3D" id="1.10.510.10">
    <property type="entry name" value="Transferase(Phosphotransferase) domain 1"/>
    <property type="match status" value="1"/>
</dbReference>
<dbReference type="PANTHER" id="PTHR43895">
    <property type="entry name" value="CALCIUM/CALMODULIN-DEPENDENT PROTEIN KINASE KINASE-RELATED"/>
    <property type="match status" value="1"/>
</dbReference>
<evidence type="ECO:0000256" key="2">
    <source>
        <dbReference type="ARBA" id="ARBA00022527"/>
    </source>
</evidence>
<evidence type="ECO:0000256" key="8">
    <source>
        <dbReference type="ARBA" id="ARBA00048679"/>
    </source>
</evidence>
<dbReference type="SMART" id="SM00220">
    <property type="entry name" value="S_TKc"/>
    <property type="match status" value="1"/>
</dbReference>
<gene>
    <name evidence="12" type="ORF">BDV98DRAFT_572483</name>
</gene>
<accession>A0A5C3QER1</accession>
<dbReference type="AlphaFoldDB" id="A0A5C3QER1"/>
<dbReference type="InterPro" id="IPR011009">
    <property type="entry name" value="Kinase-like_dom_sf"/>
</dbReference>
<dbReference type="SUPFAM" id="SSF56112">
    <property type="entry name" value="Protein kinase-like (PK-like)"/>
    <property type="match status" value="1"/>
</dbReference>
<dbReference type="OrthoDB" id="541276at2759"/>
<dbReference type="GO" id="GO:0005524">
    <property type="term" value="F:ATP binding"/>
    <property type="evidence" value="ECO:0007669"/>
    <property type="project" value="UniProtKB-UniRule"/>
</dbReference>
<evidence type="ECO:0000256" key="10">
    <source>
        <dbReference type="RuleBase" id="RU000304"/>
    </source>
</evidence>
<reference evidence="12 13" key="1">
    <citation type="journal article" date="2019" name="Nat. Ecol. Evol.">
        <title>Megaphylogeny resolves global patterns of mushroom evolution.</title>
        <authorList>
            <person name="Varga T."/>
            <person name="Krizsan K."/>
            <person name="Foldi C."/>
            <person name="Dima B."/>
            <person name="Sanchez-Garcia M."/>
            <person name="Sanchez-Ramirez S."/>
            <person name="Szollosi G.J."/>
            <person name="Szarkandi J.G."/>
            <person name="Papp V."/>
            <person name="Albert L."/>
            <person name="Andreopoulos W."/>
            <person name="Angelini C."/>
            <person name="Antonin V."/>
            <person name="Barry K.W."/>
            <person name="Bougher N.L."/>
            <person name="Buchanan P."/>
            <person name="Buyck B."/>
            <person name="Bense V."/>
            <person name="Catcheside P."/>
            <person name="Chovatia M."/>
            <person name="Cooper J."/>
            <person name="Damon W."/>
            <person name="Desjardin D."/>
            <person name="Finy P."/>
            <person name="Geml J."/>
            <person name="Haridas S."/>
            <person name="Hughes K."/>
            <person name="Justo A."/>
            <person name="Karasinski D."/>
            <person name="Kautmanova I."/>
            <person name="Kiss B."/>
            <person name="Kocsube S."/>
            <person name="Kotiranta H."/>
            <person name="LaButti K.M."/>
            <person name="Lechner B.E."/>
            <person name="Liimatainen K."/>
            <person name="Lipzen A."/>
            <person name="Lukacs Z."/>
            <person name="Mihaltcheva S."/>
            <person name="Morgado L.N."/>
            <person name="Niskanen T."/>
            <person name="Noordeloos M.E."/>
            <person name="Ohm R.A."/>
            <person name="Ortiz-Santana B."/>
            <person name="Ovrebo C."/>
            <person name="Racz N."/>
            <person name="Riley R."/>
            <person name="Savchenko A."/>
            <person name="Shiryaev A."/>
            <person name="Soop K."/>
            <person name="Spirin V."/>
            <person name="Szebenyi C."/>
            <person name="Tomsovsky M."/>
            <person name="Tulloss R.E."/>
            <person name="Uehling J."/>
            <person name="Grigoriev I.V."/>
            <person name="Vagvolgyi C."/>
            <person name="Papp T."/>
            <person name="Martin F.M."/>
            <person name="Miettinen O."/>
            <person name="Hibbett D.S."/>
            <person name="Nagy L.G."/>
        </authorList>
    </citation>
    <scope>NUCLEOTIDE SEQUENCE [LARGE SCALE GENOMIC DNA]</scope>
    <source>
        <strain evidence="12 13">CBS 309.79</strain>
    </source>
</reference>
<feature type="binding site" evidence="9">
    <location>
        <position position="48"/>
    </location>
    <ligand>
        <name>ATP</name>
        <dbReference type="ChEBI" id="CHEBI:30616"/>
    </ligand>
</feature>
<comment type="similarity">
    <text evidence="10">Belongs to the protein kinase superfamily.</text>
</comment>
<dbReference type="PROSITE" id="PS00108">
    <property type="entry name" value="PROTEIN_KINASE_ST"/>
    <property type="match status" value="1"/>
</dbReference>
<evidence type="ECO:0000256" key="1">
    <source>
        <dbReference type="ARBA" id="ARBA00012513"/>
    </source>
</evidence>
<dbReference type="InterPro" id="IPR000719">
    <property type="entry name" value="Prot_kinase_dom"/>
</dbReference>
<sequence>MAPRNAIPNLAGKVICDGQITLHETLGQGSFGRVFRGETADKTSFAVKLMAQHTPGSPRALAQAKEQALHLDMGEHPNIVTLHAAESDSDFVYIVMENCPGGDLYGHMTKKSFIGDTDGVKNIFGQVMDAVHYCHEQGVYHRDLKPDNILMSKDGAHAYLGDFGLSTTSTSSMHTVGTKHYESPECLQASSLHRSYEHAPNDVWALGVILCSMISSCRPWDAADDTDPYFATFRQDPRWLYDTLPISEEAFKLLCDIFTLDPRFRVTLPELKERVAGMKTFFRDMEEDGLAPVVAIVVDVVLMRDMSDLEEVAIPFNWDYVRRKPKWRERVGAKLGNLFARLR</sequence>
<evidence type="ECO:0000256" key="3">
    <source>
        <dbReference type="ARBA" id="ARBA00022679"/>
    </source>
</evidence>
<dbReference type="GO" id="GO:0007165">
    <property type="term" value="P:signal transduction"/>
    <property type="evidence" value="ECO:0007669"/>
    <property type="project" value="TreeGrafter"/>
</dbReference>
<evidence type="ECO:0000259" key="11">
    <source>
        <dbReference type="PROSITE" id="PS50011"/>
    </source>
</evidence>
<evidence type="ECO:0000313" key="13">
    <source>
        <dbReference type="Proteomes" id="UP000305067"/>
    </source>
</evidence>
<keyword evidence="2 10" id="KW-0723">Serine/threonine-protein kinase</keyword>
<dbReference type="PROSITE" id="PS50011">
    <property type="entry name" value="PROTEIN_KINASE_DOM"/>
    <property type="match status" value="1"/>
</dbReference>